<comment type="caution">
    <text evidence="2">The sequence shown here is derived from an EMBL/GenBank/DDBJ whole genome shotgun (WGS) entry which is preliminary data.</text>
</comment>
<keyword evidence="1" id="KW-0732">Signal</keyword>
<sequence length="98" mass="10174">MVSILMSAIAAAAYAGVTVVMAAPAARTAAPVAVAKAIRKPFLMVTPYIGKIEGKVGFGHGSLVVQMWLVHTTDNPGHVSPRFCQTGDAARRPSRAGE</sequence>
<dbReference type="EMBL" id="BOOB01000027">
    <property type="protein sequence ID" value="GIH33689.1"/>
    <property type="molecule type" value="Genomic_DNA"/>
</dbReference>
<dbReference type="Proteomes" id="UP000651728">
    <property type="component" value="Unassembled WGS sequence"/>
</dbReference>
<proteinExistence type="predicted"/>
<evidence type="ECO:0000313" key="3">
    <source>
        <dbReference type="Proteomes" id="UP000651728"/>
    </source>
</evidence>
<feature type="chain" id="PRO_5047365323" evidence="1">
    <location>
        <begin position="23"/>
        <end position="98"/>
    </location>
</feature>
<keyword evidence="3" id="KW-1185">Reference proteome</keyword>
<reference evidence="2 3" key="1">
    <citation type="submission" date="2021-01" db="EMBL/GenBank/DDBJ databases">
        <title>Whole genome shotgun sequence of Microbispora amethystogenes NBRC 101907.</title>
        <authorList>
            <person name="Komaki H."/>
            <person name="Tamura T."/>
        </authorList>
    </citation>
    <scope>NUCLEOTIDE SEQUENCE [LARGE SCALE GENOMIC DNA]</scope>
    <source>
        <strain evidence="2 3">NBRC 101907</strain>
    </source>
</reference>
<protein>
    <submittedName>
        <fullName evidence="2">Uncharacterized protein</fullName>
    </submittedName>
</protein>
<accession>A0ABQ4FFT8</accession>
<name>A0ABQ4FFT8_9ACTN</name>
<organism evidence="2 3">
    <name type="scientific">Microbispora amethystogenes</name>
    <dbReference type="NCBI Taxonomy" id="1427754"/>
    <lineage>
        <taxon>Bacteria</taxon>
        <taxon>Bacillati</taxon>
        <taxon>Actinomycetota</taxon>
        <taxon>Actinomycetes</taxon>
        <taxon>Streptosporangiales</taxon>
        <taxon>Streptosporangiaceae</taxon>
        <taxon>Microbispora</taxon>
    </lineage>
</organism>
<evidence type="ECO:0000256" key="1">
    <source>
        <dbReference type="SAM" id="SignalP"/>
    </source>
</evidence>
<evidence type="ECO:0000313" key="2">
    <source>
        <dbReference type="EMBL" id="GIH33689.1"/>
    </source>
</evidence>
<gene>
    <name evidence="2" type="ORF">Mam01_38530</name>
</gene>
<feature type="signal peptide" evidence="1">
    <location>
        <begin position="1"/>
        <end position="22"/>
    </location>
</feature>